<evidence type="ECO:0000313" key="1">
    <source>
        <dbReference type="EMBL" id="HIR57358.1"/>
    </source>
</evidence>
<dbReference type="CDD" id="cd09731">
    <property type="entry name" value="Cse2_I-E"/>
    <property type="match status" value="1"/>
</dbReference>
<proteinExistence type="predicted"/>
<reference evidence="1" key="2">
    <citation type="journal article" date="2021" name="PeerJ">
        <title>Extensive microbial diversity within the chicken gut microbiome revealed by metagenomics and culture.</title>
        <authorList>
            <person name="Gilroy R."/>
            <person name="Ravi A."/>
            <person name="Getino M."/>
            <person name="Pursley I."/>
            <person name="Horton D.L."/>
            <person name="Alikhan N.F."/>
            <person name="Baker D."/>
            <person name="Gharbi K."/>
            <person name="Hall N."/>
            <person name="Watson M."/>
            <person name="Adriaenssens E.M."/>
            <person name="Foster-Nyarko E."/>
            <person name="Jarju S."/>
            <person name="Secka A."/>
            <person name="Antonio M."/>
            <person name="Oren A."/>
            <person name="Chaudhuri R.R."/>
            <person name="La Ragione R."/>
            <person name="Hildebrand F."/>
            <person name="Pallen M.J."/>
        </authorList>
    </citation>
    <scope>NUCLEOTIDE SEQUENCE</scope>
    <source>
        <strain evidence="1">ChiSjej1B19-7085</strain>
    </source>
</reference>
<dbReference type="InterPro" id="IPR013382">
    <property type="entry name" value="CRISPR-assoc_prot_Cse2"/>
</dbReference>
<name>A0A9D1DR10_9FIRM</name>
<dbReference type="InterPro" id="IPR038287">
    <property type="entry name" value="Cse2_sf"/>
</dbReference>
<protein>
    <submittedName>
        <fullName evidence="1">Type I-E CRISPR-associated protein Cse2/CasB</fullName>
    </submittedName>
</protein>
<dbReference type="AlphaFoldDB" id="A0A9D1DR10"/>
<dbReference type="EMBL" id="DVHF01000080">
    <property type="protein sequence ID" value="HIR57358.1"/>
    <property type="molecule type" value="Genomic_DNA"/>
</dbReference>
<dbReference type="Pfam" id="PF09485">
    <property type="entry name" value="CRISPR_Cse2"/>
    <property type="match status" value="1"/>
</dbReference>
<comment type="caution">
    <text evidence="1">The sequence shown here is derived from an EMBL/GenBank/DDBJ whole genome shotgun (WGS) entry which is preliminary data.</text>
</comment>
<sequence>MPAQTVQEQVKNQVRQKIKQLQDLPEHPRKAALANLRRGVGRVPGDLPELWGSFLLGMPQELQSTSGEPTRAEWSIYLALTLYAMHQQGNELPEKSMNKEGVKFGSAVHRLVDPEDQPEKNGVFRRFNALATASSIREVSQHLRGMIQLLRANDIPLDYPQLAADLYNLQFPDSSARVRLRWGQEYYSHAASEKESSEE</sequence>
<dbReference type="Proteomes" id="UP000886785">
    <property type="component" value="Unassembled WGS sequence"/>
</dbReference>
<dbReference type="Gene3D" id="1.10.520.40">
    <property type="entry name" value="CRISPR-associated protein Cse2"/>
    <property type="match status" value="1"/>
</dbReference>
<gene>
    <name evidence="1" type="primary">casB</name>
    <name evidence="1" type="ORF">IAA54_06790</name>
</gene>
<evidence type="ECO:0000313" key="2">
    <source>
        <dbReference type="Proteomes" id="UP000886785"/>
    </source>
</evidence>
<accession>A0A9D1DR10</accession>
<dbReference type="NCBIfam" id="TIGR02548">
    <property type="entry name" value="casB_cse2"/>
    <property type="match status" value="1"/>
</dbReference>
<reference evidence="1" key="1">
    <citation type="submission" date="2020-10" db="EMBL/GenBank/DDBJ databases">
        <authorList>
            <person name="Gilroy R."/>
        </authorList>
    </citation>
    <scope>NUCLEOTIDE SEQUENCE</scope>
    <source>
        <strain evidence="1">ChiSjej1B19-7085</strain>
    </source>
</reference>
<organism evidence="1 2">
    <name type="scientific">Candidatus Gallacutalibacter pullicola</name>
    <dbReference type="NCBI Taxonomy" id="2840830"/>
    <lineage>
        <taxon>Bacteria</taxon>
        <taxon>Bacillati</taxon>
        <taxon>Bacillota</taxon>
        <taxon>Clostridia</taxon>
        <taxon>Eubacteriales</taxon>
        <taxon>Candidatus Gallacutalibacter</taxon>
    </lineage>
</organism>